<dbReference type="InterPro" id="IPR001000">
    <property type="entry name" value="GH10_dom"/>
</dbReference>
<dbReference type="PROSITE" id="PS51318">
    <property type="entry name" value="TAT"/>
    <property type="match status" value="1"/>
</dbReference>
<dbReference type="InterPro" id="IPR017853">
    <property type="entry name" value="GH"/>
</dbReference>
<feature type="region of interest" description="Disordered" evidence="10">
    <location>
        <begin position="1"/>
        <end position="23"/>
    </location>
</feature>
<evidence type="ECO:0000256" key="5">
    <source>
        <dbReference type="ARBA" id="ARBA00022729"/>
    </source>
</evidence>
<dbReference type="SUPFAM" id="SSF51445">
    <property type="entry name" value="(Trans)glycosidases"/>
    <property type="match status" value="1"/>
</dbReference>
<dbReference type="InterPro" id="IPR006311">
    <property type="entry name" value="TAT_signal"/>
</dbReference>
<evidence type="ECO:0000256" key="1">
    <source>
        <dbReference type="ARBA" id="ARBA00000681"/>
    </source>
</evidence>
<keyword evidence="7" id="KW-0119">Carbohydrate metabolism</keyword>
<name>A0A1G9CT64_9EURY</name>
<dbReference type="GO" id="GO:0031176">
    <property type="term" value="F:endo-1,4-beta-xylanase activity"/>
    <property type="evidence" value="ECO:0007669"/>
    <property type="project" value="UniProtKB-EC"/>
</dbReference>
<evidence type="ECO:0000313" key="13">
    <source>
        <dbReference type="Proteomes" id="UP000198882"/>
    </source>
</evidence>
<dbReference type="GO" id="GO:0045493">
    <property type="term" value="P:xylan catabolic process"/>
    <property type="evidence" value="ECO:0007669"/>
    <property type="project" value="UniProtKB-KW"/>
</dbReference>
<keyword evidence="4 12" id="KW-0858">Xylan degradation</keyword>
<keyword evidence="6 12" id="KW-0378">Hydrolase</keyword>
<evidence type="ECO:0000256" key="4">
    <source>
        <dbReference type="ARBA" id="ARBA00022651"/>
    </source>
</evidence>
<evidence type="ECO:0000256" key="6">
    <source>
        <dbReference type="ARBA" id="ARBA00022801"/>
    </source>
</evidence>
<feature type="compositionally biased region" description="Basic and acidic residues" evidence="10">
    <location>
        <begin position="1"/>
        <end position="13"/>
    </location>
</feature>
<keyword evidence="8 12" id="KW-0326">Glycosidase</keyword>
<dbReference type="PANTHER" id="PTHR31490:SF88">
    <property type="entry name" value="BETA-XYLANASE"/>
    <property type="match status" value="1"/>
</dbReference>
<evidence type="ECO:0000256" key="8">
    <source>
        <dbReference type="ARBA" id="ARBA00023295"/>
    </source>
</evidence>
<feature type="domain" description="GH10" evidence="11">
    <location>
        <begin position="303"/>
        <end position="600"/>
    </location>
</feature>
<gene>
    <name evidence="12" type="ORF">SAMN04515672_3302</name>
</gene>
<dbReference type="PROSITE" id="PS51760">
    <property type="entry name" value="GH10_2"/>
    <property type="match status" value="1"/>
</dbReference>
<dbReference type="Gene3D" id="3.20.20.80">
    <property type="entry name" value="Glycosidases"/>
    <property type="match status" value="1"/>
</dbReference>
<sequence>MTNPNDREEREQSSSDGSIRRRPFLGTVGAFGLGAGLAGRVGADEDGWPSPDDHYYAELVGDLSQLDIPPGEFVCAENEADTFATYELAGEHEDLAARESLDVSDDDVTFVEATRISVGELEDGSLDPWGVTVQATVEDQAVSAGDTLLGVAYVRNPGTGGSTADVTYKSTEADNEAENYVLNGGIAAGQEWERYFFPIDFQTAGDAGEWWTEFWVGIEGQTVDIGGLALLNFAQDVDANELPSWDDEIDLEDGWEEEADARIQEHRTANLTVSVTDADGDAVDAAVDLEMQDHEFAFGTAVDANRLQTDDADGEQYRGLIPELFNTTVLENHHKWRFFEDNQELADDATDWILEQDLDIRGHACLWSSRDSNSIPEDVEDAMDEGDADYVAERSLEHIETVIEHYGDDMEHWDVVNEAVHETEMTEVIDGEDVDPVEAPILEEWYETATEVAPESVALDVNDYNVLSGPYEGTRDDYERQIEFLAGAAGVDLGGIGLQSHFSRGEQLTPGEIMDVLDRYAEAGDGAPLRITEFDMADPNWLEADKADFFHWFLKTIYSHPEMEDFLMWGFWDDEHWQDDAPLFDEEWNPKPTYDVYTDLVFEEWWTDETGETNADGAFNATAFLGEYDLTIDAGDGEFSTSLSLEEPTDESVEITLVEIDVRGSGRGNGRVPVHVHGGDAFDPADVDYDTVRFGDPDVVAGGGGSDVVHLPGGPGDGTGRGNGRGNCSQMVHFDGADSELEDVAMITGRTADGDIIVGFDRL</sequence>
<dbReference type="STRING" id="1095776.SAMN04515672_3302"/>
<evidence type="ECO:0000256" key="7">
    <source>
        <dbReference type="ARBA" id="ARBA00023277"/>
    </source>
</evidence>
<evidence type="ECO:0000256" key="9">
    <source>
        <dbReference type="ARBA" id="ARBA00023326"/>
    </source>
</evidence>
<accession>A0A1G9CT64</accession>
<proteinExistence type="inferred from homology"/>
<evidence type="ECO:0000256" key="3">
    <source>
        <dbReference type="ARBA" id="ARBA00012590"/>
    </source>
</evidence>
<dbReference type="OrthoDB" id="117332at2157"/>
<comment type="similarity">
    <text evidence="2">Belongs to the glycosyl hydrolase 10 (cellulase F) family.</text>
</comment>
<keyword evidence="13" id="KW-1185">Reference proteome</keyword>
<dbReference type="PRINTS" id="PR00134">
    <property type="entry name" value="GLHYDRLASE10"/>
</dbReference>
<dbReference type="SMART" id="SM00633">
    <property type="entry name" value="Glyco_10"/>
    <property type="match status" value="1"/>
</dbReference>
<dbReference type="AlphaFoldDB" id="A0A1G9CT64"/>
<dbReference type="EMBL" id="FNFE01000005">
    <property type="protein sequence ID" value="SDK54819.1"/>
    <property type="molecule type" value="Genomic_DNA"/>
</dbReference>
<keyword evidence="5" id="KW-0732">Signal</keyword>
<dbReference type="EC" id="3.2.1.8" evidence="3"/>
<dbReference type="Pfam" id="PF00331">
    <property type="entry name" value="Glyco_hydro_10"/>
    <property type="match status" value="1"/>
</dbReference>
<dbReference type="InterPro" id="IPR044846">
    <property type="entry name" value="GH10"/>
</dbReference>
<keyword evidence="9" id="KW-0624">Polysaccharide degradation</keyword>
<evidence type="ECO:0000313" key="12">
    <source>
        <dbReference type="EMBL" id="SDK54819.1"/>
    </source>
</evidence>
<protein>
    <recommendedName>
        <fullName evidence="3">endo-1,4-beta-xylanase</fullName>
        <ecNumber evidence="3">3.2.1.8</ecNumber>
    </recommendedName>
</protein>
<evidence type="ECO:0000256" key="2">
    <source>
        <dbReference type="ARBA" id="ARBA00007495"/>
    </source>
</evidence>
<evidence type="ECO:0000259" key="11">
    <source>
        <dbReference type="PROSITE" id="PS51760"/>
    </source>
</evidence>
<dbReference type="Proteomes" id="UP000198882">
    <property type="component" value="Unassembled WGS sequence"/>
</dbReference>
<dbReference type="RefSeq" id="WP_090309390.1">
    <property type="nucleotide sequence ID" value="NZ_FNFE01000005.1"/>
</dbReference>
<comment type="catalytic activity">
    <reaction evidence="1">
        <text>Endohydrolysis of (1-&gt;4)-beta-D-xylosidic linkages in xylans.</text>
        <dbReference type="EC" id="3.2.1.8"/>
    </reaction>
</comment>
<evidence type="ECO:0000256" key="10">
    <source>
        <dbReference type="SAM" id="MobiDB-lite"/>
    </source>
</evidence>
<dbReference type="PANTHER" id="PTHR31490">
    <property type="entry name" value="GLYCOSYL HYDROLASE"/>
    <property type="match status" value="1"/>
</dbReference>
<reference evidence="13" key="1">
    <citation type="submission" date="2016-10" db="EMBL/GenBank/DDBJ databases">
        <authorList>
            <person name="Varghese N."/>
            <person name="Submissions S."/>
        </authorList>
    </citation>
    <scope>NUCLEOTIDE SEQUENCE [LARGE SCALE GENOMIC DNA]</scope>
    <source>
        <strain evidence="13">B4,CECT 8067,JCM 17497</strain>
    </source>
</reference>
<organism evidence="12 13">
    <name type="scientific">Natronorubrum texcoconense</name>
    <dbReference type="NCBI Taxonomy" id="1095776"/>
    <lineage>
        <taxon>Archaea</taxon>
        <taxon>Methanobacteriati</taxon>
        <taxon>Methanobacteriota</taxon>
        <taxon>Stenosarchaea group</taxon>
        <taxon>Halobacteria</taxon>
        <taxon>Halobacteriales</taxon>
        <taxon>Natrialbaceae</taxon>
        <taxon>Natronorubrum</taxon>
    </lineage>
</organism>